<dbReference type="InterPro" id="IPR027450">
    <property type="entry name" value="AlkB-like"/>
</dbReference>
<feature type="binding site" evidence="1">
    <location>
        <position position="522"/>
    </location>
    <ligand>
        <name>2-oxoglutarate</name>
        <dbReference type="ChEBI" id="CHEBI:16810"/>
    </ligand>
</feature>
<evidence type="ECO:0000256" key="1">
    <source>
        <dbReference type="PIRSR" id="PIRSR632852-1"/>
    </source>
</evidence>
<dbReference type="PANTHER" id="PTHR31573:SF4">
    <property type="entry name" value="FE2OG DIOXYGENASE DOMAIN-CONTAINING PROTEIN"/>
    <property type="match status" value="1"/>
</dbReference>
<name>A0A9N8V3E8_9GLOM</name>
<comment type="caution">
    <text evidence="4">The sequence shown here is derived from an EMBL/GenBank/DDBJ whole genome shotgun (WGS) entry which is preliminary data.</text>
</comment>
<protein>
    <submittedName>
        <fullName evidence="4">1440_t:CDS:1</fullName>
    </submittedName>
</protein>
<dbReference type="SUPFAM" id="SSF51197">
    <property type="entry name" value="Clavaminate synthase-like"/>
    <property type="match status" value="1"/>
</dbReference>
<organism evidence="4 5">
    <name type="scientific">Funneliformis caledonium</name>
    <dbReference type="NCBI Taxonomy" id="1117310"/>
    <lineage>
        <taxon>Eukaryota</taxon>
        <taxon>Fungi</taxon>
        <taxon>Fungi incertae sedis</taxon>
        <taxon>Mucoromycota</taxon>
        <taxon>Glomeromycotina</taxon>
        <taxon>Glomeromycetes</taxon>
        <taxon>Glomerales</taxon>
        <taxon>Glomeraceae</taxon>
        <taxon>Funneliformis</taxon>
    </lineage>
</organism>
<gene>
    <name evidence="4" type="ORF">FCALED_LOCUS614</name>
</gene>
<evidence type="ECO:0000313" key="5">
    <source>
        <dbReference type="Proteomes" id="UP000789570"/>
    </source>
</evidence>
<dbReference type="AlphaFoldDB" id="A0A9N8V3E8"/>
<dbReference type="Gene3D" id="2.60.120.590">
    <property type="entry name" value="Alpha-ketoglutarate-dependent dioxygenase AlkB-like"/>
    <property type="match status" value="1"/>
</dbReference>
<sequence>MNDKDRNINNGWSYSPSVKEEVNISSYPLTECNDVTNHSIINRHRPKVWAQTRQELCETLNYFRTYQSGVYHKDNVVYSYLMDAFGAKRDVCNGRVIISHGGGKSSKQNNGRYGLFDSQLTTDASVSSLLNNFVDKQPVIIIVGNKCSIVKFQVPARFCPEYEVVNEINDDDLTDEEVLINDSLFVKPKTKKRKSVIKHFVRWKFRFEWMTNQEFEPWWETPVETMMMNTLMIDTPSYNICLVCGNPSIQFYDIWICLNHLCKLFWKVWNSNQRNWEFAPQNLTYKPTFLNPGFVPKELLKKPLPFSIVPPLIPTAQFGFDTYTSLQWKGYHCRRCGRVSCRIKWNGWECFNCHKIQSAPRLIIDKSMLVDPYRPVFTGPATDCDGSILEGSDIFRKRTVLSDGEILMEYKFPEGGHVFHYVSNEKTNKLPDMFLKEFQKIDCANLKRHPVKQLLNRMGSCLFSRQFTLNIGAHYKQALDLDTVPWSSAPKVCKDSFVYMQNIVRNFIVPKAKFNQMLSAIYMEGQKMSWHDDGDKGVGPVIATLSLGSSAEMKFRRKVKKDKLVNEVEPAGKNVEIASLETTEREVEAFSTCLDSNRKRKLMNNEGTFQENQDNPNANGINESKKGRRKRFSRNAVGSKIKPQVEQELESAMNVQLPPIRNLTTPEEDKLPEFSSIVSKLEESTNRSSYLPIDISK</sequence>
<keyword evidence="5" id="KW-1185">Reference proteome</keyword>
<feature type="compositionally biased region" description="Polar residues" evidence="2">
    <location>
        <begin position="608"/>
        <end position="622"/>
    </location>
</feature>
<evidence type="ECO:0000256" key="2">
    <source>
        <dbReference type="SAM" id="MobiDB-lite"/>
    </source>
</evidence>
<feature type="binding site" evidence="1">
    <location>
        <position position="531"/>
    </location>
    <ligand>
        <name>2-oxoglutarate</name>
        <dbReference type="ChEBI" id="CHEBI:16810"/>
    </ligand>
</feature>
<feature type="domain" description="Alpha-ketoglutarate-dependent dioxygenase AlkB-like" evidence="3">
    <location>
        <begin position="460"/>
        <end position="562"/>
    </location>
</feature>
<dbReference type="OrthoDB" id="2163491at2759"/>
<dbReference type="InterPro" id="IPR037151">
    <property type="entry name" value="AlkB-like_sf"/>
</dbReference>
<dbReference type="Pfam" id="PF13532">
    <property type="entry name" value="2OG-FeII_Oxy_2"/>
    <property type="match status" value="1"/>
</dbReference>
<dbReference type="GO" id="GO:0006307">
    <property type="term" value="P:DNA alkylation repair"/>
    <property type="evidence" value="ECO:0007669"/>
    <property type="project" value="TreeGrafter"/>
</dbReference>
<feature type="region of interest" description="Disordered" evidence="2">
    <location>
        <begin position="608"/>
        <end position="639"/>
    </location>
</feature>
<reference evidence="4" key="1">
    <citation type="submission" date="2021-06" db="EMBL/GenBank/DDBJ databases">
        <authorList>
            <person name="Kallberg Y."/>
            <person name="Tangrot J."/>
            <person name="Rosling A."/>
        </authorList>
    </citation>
    <scope>NUCLEOTIDE SEQUENCE</scope>
    <source>
        <strain evidence="4">UK204</strain>
    </source>
</reference>
<evidence type="ECO:0000313" key="4">
    <source>
        <dbReference type="EMBL" id="CAG8442018.1"/>
    </source>
</evidence>
<accession>A0A9N8V3E8</accession>
<dbReference type="Proteomes" id="UP000789570">
    <property type="component" value="Unassembled WGS sequence"/>
</dbReference>
<dbReference type="GO" id="GO:0008198">
    <property type="term" value="F:ferrous iron binding"/>
    <property type="evidence" value="ECO:0007669"/>
    <property type="project" value="TreeGrafter"/>
</dbReference>
<proteinExistence type="predicted"/>
<dbReference type="InterPro" id="IPR032852">
    <property type="entry name" value="ALKBH2"/>
</dbReference>
<dbReference type="PANTHER" id="PTHR31573">
    <property type="entry name" value="ALPHA-KETOGLUTARATE-DEPENDENT DIOXYGENASE ALKB HOMOLOG 2"/>
    <property type="match status" value="1"/>
</dbReference>
<dbReference type="GO" id="GO:0035516">
    <property type="term" value="F:broad specificity oxidative DNA demethylase activity"/>
    <property type="evidence" value="ECO:0007669"/>
    <property type="project" value="TreeGrafter"/>
</dbReference>
<dbReference type="EMBL" id="CAJVPQ010000063">
    <property type="protein sequence ID" value="CAG8442018.1"/>
    <property type="molecule type" value="Genomic_DNA"/>
</dbReference>
<dbReference type="GO" id="GO:0051747">
    <property type="term" value="F:cytosine C-5 DNA demethylase activity"/>
    <property type="evidence" value="ECO:0007669"/>
    <property type="project" value="TreeGrafter"/>
</dbReference>
<evidence type="ECO:0000259" key="3">
    <source>
        <dbReference type="Pfam" id="PF13532"/>
    </source>
</evidence>